<keyword evidence="1" id="KW-0812">Transmembrane</keyword>
<evidence type="ECO:0000256" key="1">
    <source>
        <dbReference type="SAM" id="Phobius"/>
    </source>
</evidence>
<reference evidence="2 3" key="1">
    <citation type="submission" date="2011-07" db="EMBL/GenBank/DDBJ databases">
        <title>The complete genome of chromosome of Emticicia oligotrophica DSM 17448.</title>
        <authorList>
            <consortium name="US DOE Joint Genome Institute (JGI-PGF)"/>
            <person name="Lucas S."/>
            <person name="Han J."/>
            <person name="Lapidus A."/>
            <person name="Bruce D."/>
            <person name="Goodwin L."/>
            <person name="Pitluck S."/>
            <person name="Peters L."/>
            <person name="Kyrpides N."/>
            <person name="Mavromatis K."/>
            <person name="Ivanova N."/>
            <person name="Ovchinnikova G."/>
            <person name="Teshima H."/>
            <person name="Detter J.C."/>
            <person name="Tapia R."/>
            <person name="Han C."/>
            <person name="Land M."/>
            <person name="Hauser L."/>
            <person name="Markowitz V."/>
            <person name="Cheng J.-F."/>
            <person name="Hugenholtz P."/>
            <person name="Woyke T."/>
            <person name="Wu D."/>
            <person name="Tindall B."/>
            <person name="Pomrenke H."/>
            <person name="Brambilla E."/>
            <person name="Klenk H.-P."/>
            <person name="Eisen J.A."/>
        </authorList>
    </citation>
    <scope>NUCLEOTIDE SEQUENCE [LARGE SCALE GENOMIC DNA]</scope>
    <source>
        <strain evidence="2 3">DSM 17448</strain>
    </source>
</reference>
<keyword evidence="1" id="KW-0472">Membrane</keyword>
<evidence type="ECO:0000313" key="2">
    <source>
        <dbReference type="EMBL" id="AFK03013.1"/>
    </source>
</evidence>
<sequence length="71" mass="8443">MATNKLFWQLMKEDLRICVFQVIPFLFYPIEDIRGKMILIFTISIYQLLEILVLTIITLLLVYISSVYELV</sequence>
<keyword evidence="1" id="KW-1133">Transmembrane helix</keyword>
<name>A0ABM5N0U3_EMTOG</name>
<proteinExistence type="predicted"/>
<dbReference type="EMBL" id="CP002961">
    <property type="protein sequence ID" value="AFK03013.1"/>
    <property type="molecule type" value="Genomic_DNA"/>
</dbReference>
<gene>
    <name evidence="2" type="ordered locus">Emtol_1872</name>
</gene>
<dbReference type="Proteomes" id="UP000002875">
    <property type="component" value="Chromosome"/>
</dbReference>
<organism evidence="2 3">
    <name type="scientific">Emticicia oligotrophica (strain DSM 17448 / CIP 109782 / MTCC 6937 / GPTSA100-15)</name>
    <dbReference type="NCBI Taxonomy" id="929562"/>
    <lineage>
        <taxon>Bacteria</taxon>
        <taxon>Pseudomonadati</taxon>
        <taxon>Bacteroidota</taxon>
        <taxon>Cytophagia</taxon>
        <taxon>Cytophagales</taxon>
        <taxon>Leadbetterellaceae</taxon>
        <taxon>Emticicia</taxon>
    </lineage>
</organism>
<accession>A0ABM5N0U3</accession>
<keyword evidence="3" id="KW-1185">Reference proteome</keyword>
<protein>
    <submittedName>
        <fullName evidence="2">Uncharacterized protein</fullName>
    </submittedName>
</protein>
<feature type="transmembrane region" description="Helical" evidence="1">
    <location>
        <begin position="38"/>
        <end position="64"/>
    </location>
</feature>
<evidence type="ECO:0000313" key="3">
    <source>
        <dbReference type="Proteomes" id="UP000002875"/>
    </source>
</evidence>